<dbReference type="InterPro" id="IPR002401">
    <property type="entry name" value="Cyt_P450_E_grp-I"/>
</dbReference>
<evidence type="ECO:0000313" key="13">
    <source>
        <dbReference type="EMBL" id="KAF4334064.1"/>
    </source>
</evidence>
<dbReference type="PRINTS" id="PR00463">
    <property type="entry name" value="EP450I"/>
</dbReference>
<protein>
    <submittedName>
        <fullName evidence="13">Cytochrome p450 oxidoreductase</fullName>
    </submittedName>
</protein>
<dbReference type="AlphaFoldDB" id="A0A9P5DTC7"/>
<reference evidence="13" key="1">
    <citation type="journal article" date="2017" name="Mycologia">
        <title>Fusarium algeriense, sp. nov., a novel toxigenic crown rot pathogen of durum wheat from Algeria is nested in the Fusarium burgessii species complex.</title>
        <authorList>
            <person name="Laraba I."/>
            <person name="Keddad A."/>
            <person name="Boureghda H."/>
            <person name="Abdallah N."/>
            <person name="Vaughan M.M."/>
            <person name="Proctor R.H."/>
            <person name="Busman M."/>
            <person name="O'Donnell K."/>
        </authorList>
    </citation>
    <scope>NUCLEOTIDE SEQUENCE</scope>
    <source>
        <strain evidence="13">NRRL 25174</strain>
    </source>
</reference>
<dbReference type="FunFam" id="3.30.160.60:FF:000358">
    <property type="entry name" value="zinc finger protein 24"/>
    <property type="match status" value="1"/>
</dbReference>
<comment type="similarity">
    <text evidence="2">Belongs to the cytochrome P450 family.</text>
</comment>
<comment type="cofactor">
    <cofactor evidence="1 9">
        <name>heme</name>
        <dbReference type="ChEBI" id="CHEBI:30413"/>
    </cofactor>
</comment>
<dbReference type="CDD" id="cd12148">
    <property type="entry name" value="fungal_TF_MHR"/>
    <property type="match status" value="1"/>
</dbReference>
<reference evidence="13" key="2">
    <citation type="submission" date="2020-02" db="EMBL/GenBank/DDBJ databases">
        <title>Identification and distribution of gene clusters putatively required for synthesis of sphingolipid metabolism inhibitors in phylogenetically diverse species of the filamentous fungus Fusarium.</title>
        <authorList>
            <person name="Kim H.-S."/>
            <person name="Busman M."/>
            <person name="Brown D.W."/>
            <person name="Divon H."/>
            <person name="Uhlig S."/>
            <person name="Proctor R.H."/>
        </authorList>
    </citation>
    <scope>NUCLEOTIDE SEQUENCE</scope>
    <source>
        <strain evidence="13">NRRL 25174</strain>
    </source>
</reference>
<evidence type="ECO:0000256" key="8">
    <source>
        <dbReference type="ARBA" id="ARBA00023004"/>
    </source>
</evidence>
<evidence type="ECO:0000256" key="4">
    <source>
        <dbReference type="ARBA" id="ARBA00022723"/>
    </source>
</evidence>
<evidence type="ECO:0000259" key="12">
    <source>
        <dbReference type="PROSITE" id="PS50157"/>
    </source>
</evidence>
<gene>
    <name evidence="13" type="ORF">FBEOM_12117</name>
</gene>
<evidence type="ECO:0000256" key="10">
    <source>
        <dbReference type="PROSITE-ProRule" id="PRU00042"/>
    </source>
</evidence>
<feature type="compositionally biased region" description="Polar residues" evidence="11">
    <location>
        <begin position="62"/>
        <end position="81"/>
    </location>
</feature>
<evidence type="ECO:0000256" key="2">
    <source>
        <dbReference type="ARBA" id="ARBA00010617"/>
    </source>
</evidence>
<dbReference type="InterPro" id="IPR050121">
    <property type="entry name" value="Cytochrome_P450_monoxygenase"/>
</dbReference>
<dbReference type="EMBL" id="PVQB02000734">
    <property type="protein sequence ID" value="KAF4334064.1"/>
    <property type="molecule type" value="Genomic_DNA"/>
</dbReference>
<dbReference type="InterPro" id="IPR013087">
    <property type="entry name" value="Znf_C2H2_type"/>
</dbReference>
<keyword evidence="3 9" id="KW-0349">Heme</keyword>
<evidence type="ECO:0000256" key="1">
    <source>
        <dbReference type="ARBA" id="ARBA00001971"/>
    </source>
</evidence>
<dbReference type="SMART" id="SM00355">
    <property type="entry name" value="ZnF_C2H2"/>
    <property type="match status" value="2"/>
</dbReference>
<evidence type="ECO:0000313" key="14">
    <source>
        <dbReference type="Proteomes" id="UP000730481"/>
    </source>
</evidence>
<dbReference type="PROSITE" id="PS00086">
    <property type="entry name" value="CYTOCHROME_P450"/>
    <property type="match status" value="1"/>
</dbReference>
<proteinExistence type="inferred from homology"/>
<dbReference type="GO" id="GO:0004497">
    <property type="term" value="F:monooxygenase activity"/>
    <property type="evidence" value="ECO:0007669"/>
    <property type="project" value="InterPro"/>
</dbReference>
<dbReference type="InterPro" id="IPR036396">
    <property type="entry name" value="Cyt_P450_sf"/>
</dbReference>
<accession>A0A9P5DTC7</accession>
<evidence type="ECO:0000256" key="3">
    <source>
        <dbReference type="ARBA" id="ARBA00022617"/>
    </source>
</evidence>
<dbReference type="InterPro" id="IPR001128">
    <property type="entry name" value="Cyt_P450"/>
</dbReference>
<feature type="region of interest" description="Disordered" evidence="11">
    <location>
        <begin position="56"/>
        <end position="83"/>
    </location>
</feature>
<dbReference type="InterPro" id="IPR036236">
    <property type="entry name" value="Znf_C2H2_sf"/>
</dbReference>
<dbReference type="OrthoDB" id="3934656at2759"/>
<sequence>MQRRRKTTKEERVCSICSQHFAKAEHLHRHFRSHTKEKPFTCLVCDKKFTRQDTLLRHSRSHQTPQPTLTEETSQSPQTQDGDGMMVETIHICNAPQGQALPVSQHNTTNSISASILESASDELITTGNTELDDMLSNAVPMYLAEQQYDRLPQWGAEINLSTDWLAELTRDQSDPNWLASHILDSVSETSPYASGLGQPASTQTPANTKLVSTLEPGTRTSCGKSVQKKWYTYTGLTTSGYDTPDESNDGNQIDEACHQTLADRLRQQVQDGPVPSIAFLWDLHLAKSRRSNASILGIQAAVIGQMFGLLMGRPKDLAQIDIFHGSCVAWTRQLKLSQPQEPGFDAAQLEGLEGQELEAAWRRWAKSEERKRLMLALLLQDTEIACLFHHDPLMPHSVEFIPRIASNEAFCAPDARSWKAVVINEVSLSPIQERDISQDSAVLSSFPLVSSDFELLVILRCIGTVSIHHQNLVPSQTAASQCQDALISWYKRYRASIAFQQQEPGLLMLWHSMFMLLHMNLDILECFCGREGPAIAEIHYEKVKSWANSDHAMICIIHAMFVIKHFERLSIGSDPPIPSVLCLYRCGIAWYCYVSFVDKTALSFREEPRMPELQAVGSAGGVSLLQNAVMKDVKAGASLLFRIILLLQRRTRQRSFKPLKLYTGNAHGFYYELHQKYGPIVRTGPNIVSISDPSAIAPIYAIGSKFLKSSFYTIFDTFYKDNPMPTTFSVRDPSRHQALRRPVAQKFSMSSIKSMEVFADECSEIFLSCMKQLQGTEVDLGKWLQWYAFDVISAITFHRRFGFMELRKDVESMISDISSSLVVGAMVAQVPAIYPWTIGNNYVAKFLAWQPFIRVPDPMRTVVKFTEHCIEQYDKNPPEQDRPDFLGWLRQENAKGEKMSQRDLVNHLSNNLLAGSDTTAISLRATIYYLLKNPEYFAKAQAEVDQADQEGKLSKYITYAECLQLPYLQAVMKEAMRCCPGVSFPLERIVPAGGAQLCGVHLQEGTIVGINPAVIHRDKSIFGRDADKFNPERWLGPDTENIKKMDRHLMTFGYGSRTCIGKNISIMEMGKLVPAMLRNFDIEWASKSPEWVVKTYWTREKSLQDKDLESG</sequence>
<dbReference type="PROSITE" id="PS50157">
    <property type="entry name" value="ZINC_FINGER_C2H2_2"/>
    <property type="match status" value="2"/>
</dbReference>
<feature type="domain" description="C2H2-type" evidence="12">
    <location>
        <begin position="40"/>
        <end position="67"/>
    </location>
</feature>
<comment type="caution">
    <text evidence="13">The sequence shown here is derived from an EMBL/GenBank/DDBJ whole genome shotgun (WGS) entry which is preliminary data.</text>
</comment>
<dbReference type="PANTHER" id="PTHR24305:SF232">
    <property type="entry name" value="P450, PUTATIVE (EUROFUNG)-RELATED"/>
    <property type="match status" value="1"/>
</dbReference>
<feature type="domain" description="C2H2-type" evidence="12">
    <location>
        <begin position="12"/>
        <end position="39"/>
    </location>
</feature>
<dbReference type="InterPro" id="IPR017972">
    <property type="entry name" value="Cyt_P450_CS"/>
</dbReference>
<keyword evidence="6 10" id="KW-0863">Zinc-finger</keyword>
<keyword evidence="4 9" id="KW-0479">Metal-binding</keyword>
<organism evidence="13 14">
    <name type="scientific">Fusarium beomiforme</name>
    <dbReference type="NCBI Taxonomy" id="44412"/>
    <lineage>
        <taxon>Eukaryota</taxon>
        <taxon>Fungi</taxon>
        <taxon>Dikarya</taxon>
        <taxon>Ascomycota</taxon>
        <taxon>Pezizomycotina</taxon>
        <taxon>Sordariomycetes</taxon>
        <taxon>Hypocreomycetidae</taxon>
        <taxon>Hypocreales</taxon>
        <taxon>Nectriaceae</taxon>
        <taxon>Fusarium</taxon>
        <taxon>Fusarium burgessii species complex</taxon>
    </lineage>
</organism>
<keyword evidence="8 9" id="KW-0408">Iron</keyword>
<name>A0A9P5DTC7_9HYPO</name>
<dbReference type="GO" id="GO:0008270">
    <property type="term" value="F:zinc ion binding"/>
    <property type="evidence" value="ECO:0007669"/>
    <property type="project" value="UniProtKB-KW"/>
</dbReference>
<dbReference type="Gene3D" id="1.10.630.10">
    <property type="entry name" value="Cytochrome P450"/>
    <property type="match status" value="1"/>
</dbReference>
<dbReference type="CDD" id="cd11060">
    <property type="entry name" value="CYP57A1-like"/>
    <property type="match status" value="1"/>
</dbReference>
<dbReference type="SUPFAM" id="SSF48264">
    <property type="entry name" value="Cytochrome P450"/>
    <property type="match status" value="1"/>
</dbReference>
<dbReference type="PANTHER" id="PTHR24305">
    <property type="entry name" value="CYTOCHROME P450"/>
    <property type="match status" value="1"/>
</dbReference>
<dbReference type="GO" id="GO:0020037">
    <property type="term" value="F:heme binding"/>
    <property type="evidence" value="ECO:0007669"/>
    <property type="project" value="InterPro"/>
</dbReference>
<evidence type="ECO:0000256" key="5">
    <source>
        <dbReference type="ARBA" id="ARBA00022737"/>
    </source>
</evidence>
<keyword evidence="5" id="KW-0677">Repeat</keyword>
<dbReference type="GO" id="GO:0016705">
    <property type="term" value="F:oxidoreductase activity, acting on paired donors, with incorporation or reduction of molecular oxygen"/>
    <property type="evidence" value="ECO:0007669"/>
    <property type="project" value="InterPro"/>
</dbReference>
<keyword evidence="14" id="KW-1185">Reference proteome</keyword>
<dbReference type="SUPFAM" id="SSF57667">
    <property type="entry name" value="beta-beta-alpha zinc fingers"/>
    <property type="match status" value="1"/>
</dbReference>
<dbReference type="GO" id="GO:0005506">
    <property type="term" value="F:iron ion binding"/>
    <property type="evidence" value="ECO:0007669"/>
    <property type="project" value="InterPro"/>
</dbReference>
<dbReference type="Gene3D" id="3.30.160.60">
    <property type="entry name" value="Classic Zinc Finger"/>
    <property type="match status" value="2"/>
</dbReference>
<evidence type="ECO:0000256" key="9">
    <source>
        <dbReference type="PIRSR" id="PIRSR602401-1"/>
    </source>
</evidence>
<dbReference type="Proteomes" id="UP000730481">
    <property type="component" value="Unassembled WGS sequence"/>
</dbReference>
<dbReference type="Pfam" id="PF00096">
    <property type="entry name" value="zf-C2H2"/>
    <property type="match status" value="1"/>
</dbReference>
<evidence type="ECO:0000256" key="11">
    <source>
        <dbReference type="SAM" id="MobiDB-lite"/>
    </source>
</evidence>
<dbReference type="PROSITE" id="PS00028">
    <property type="entry name" value="ZINC_FINGER_C2H2_1"/>
    <property type="match status" value="2"/>
</dbReference>
<keyword evidence="7" id="KW-0862">Zinc</keyword>
<feature type="binding site" description="axial binding residue" evidence="9">
    <location>
        <position position="1060"/>
    </location>
    <ligand>
        <name>heme</name>
        <dbReference type="ChEBI" id="CHEBI:30413"/>
    </ligand>
    <ligandPart>
        <name>Fe</name>
        <dbReference type="ChEBI" id="CHEBI:18248"/>
    </ligandPart>
</feature>
<evidence type="ECO:0000256" key="7">
    <source>
        <dbReference type="ARBA" id="ARBA00022833"/>
    </source>
</evidence>
<evidence type="ECO:0000256" key="6">
    <source>
        <dbReference type="ARBA" id="ARBA00022771"/>
    </source>
</evidence>
<dbReference type="Pfam" id="PF00067">
    <property type="entry name" value="p450"/>
    <property type="match status" value="1"/>
</dbReference>
<dbReference type="PRINTS" id="PR00385">
    <property type="entry name" value="P450"/>
</dbReference>